<dbReference type="Gene3D" id="1.10.10.1100">
    <property type="entry name" value="BFD-like [2Fe-2S]-binding domain"/>
    <property type="match status" value="1"/>
</dbReference>
<dbReference type="InterPro" id="IPR052745">
    <property type="entry name" value="G3P_Oxidase/Oxidoreductase"/>
</dbReference>
<evidence type="ECO:0000313" key="4">
    <source>
        <dbReference type="EMBL" id="MDO7856089.1"/>
    </source>
</evidence>
<proteinExistence type="predicted"/>
<reference evidence="4" key="1">
    <citation type="submission" date="2023-07" db="EMBL/GenBank/DDBJ databases">
        <authorList>
            <person name="Yang W."/>
            <person name="Chen J."/>
            <person name="Ji P."/>
            <person name="Hu F."/>
        </authorList>
    </citation>
    <scope>NUCLEOTIDE SEQUENCE</scope>
    <source>
        <strain evidence="4">CRE-138-0111</strain>
    </source>
</reference>
<dbReference type="InterPro" id="IPR007419">
    <property type="entry name" value="BFD-like_2Fe2S-bd_dom"/>
</dbReference>
<gene>
    <name evidence="4" type="ORF">Q5E86_06895</name>
</gene>
<dbReference type="Pfam" id="PF04324">
    <property type="entry name" value="Fer2_BFD"/>
    <property type="match status" value="1"/>
</dbReference>
<reference evidence="4" key="2">
    <citation type="journal article" date="2024" name="Int. J. Antimicrob. Agents">
        <title>Identification of a novel Providencia species showing multi-drug-resistant in three patients with hospital-acquired infection.</title>
        <authorList>
            <person name="Yang W."/>
            <person name="Chen J."/>
            <person name="Yang F."/>
            <person name="Ji P."/>
            <person name="Shen S."/>
            <person name="Yin D."/>
            <person name="Hu F."/>
        </authorList>
    </citation>
    <scope>NUCLEOTIDE SEQUENCE</scope>
    <source>
        <strain evidence="4">CRE-138-0111</strain>
    </source>
</reference>
<organism evidence="4 5">
    <name type="scientific">Providencia huashanensis</name>
    <dbReference type="NCBI Taxonomy" id="3037798"/>
    <lineage>
        <taxon>Bacteria</taxon>
        <taxon>Pseudomonadati</taxon>
        <taxon>Pseudomonadota</taxon>
        <taxon>Gammaproteobacteria</taxon>
        <taxon>Enterobacterales</taxon>
        <taxon>Morganellaceae</taxon>
        <taxon>Providencia</taxon>
    </lineage>
</organism>
<sequence>MDINNKKIWDVIVIGGGVIGCAVTRKFTLMGAKTLLLERGGDILSGASKANSALLHTGFDATPGSLELECMQDGYREFIEIREKMNLPLLETGALVVAWNEEQLSKLPAIVEQAHTNNVLDVAIINKEELYRREPHLAQGALAAVHVPGEAVIDPWSTPLSYLTQAVKHGAEYRFHCEVKNGSLNNGVWDLTTSKGEFSARLVINCAGINGDIVESICHPSPFQIKPRKGQFLVYDKAAAADINAIILPVPTAITKGVLLSKTIFGNLLLGPTAEEQDDRWKAEVKQEVLEGLISQGSQMLPSLHNYSVTATYAGLRPATEEKHYRINDYPEKHWICAGGIRSTGLTSALGVANYLAKLYQQHFTPLFELSPPETLIWPTMPMISEYHQRDYQCKSNGGIVCHCELVTQREIEAAFDSDIPPECLGALRRRTRVMMGRCNGFYCSSQVAEIINGRFDHTLAVEAVKWVWIMMWLS</sequence>
<evidence type="ECO:0000259" key="3">
    <source>
        <dbReference type="Pfam" id="PF04324"/>
    </source>
</evidence>
<dbReference type="EMBL" id="JAUQTG010000003">
    <property type="protein sequence ID" value="MDO7856089.1"/>
    <property type="molecule type" value="Genomic_DNA"/>
</dbReference>
<dbReference type="PANTHER" id="PTHR42720:SF1">
    <property type="entry name" value="GLYCEROL 3-PHOSPHATE OXIDASE"/>
    <property type="match status" value="1"/>
</dbReference>
<comment type="caution">
    <text evidence="4">The sequence shown here is derived from an EMBL/GenBank/DDBJ whole genome shotgun (WGS) entry which is preliminary data.</text>
</comment>
<evidence type="ECO:0000256" key="1">
    <source>
        <dbReference type="ARBA" id="ARBA00023002"/>
    </source>
</evidence>
<keyword evidence="1" id="KW-0560">Oxidoreductase</keyword>
<dbReference type="Pfam" id="PF01266">
    <property type="entry name" value="DAO"/>
    <property type="match status" value="1"/>
</dbReference>
<dbReference type="Gene3D" id="3.30.9.10">
    <property type="entry name" value="D-Amino Acid Oxidase, subunit A, domain 2"/>
    <property type="match status" value="1"/>
</dbReference>
<dbReference type="Gene3D" id="3.50.50.60">
    <property type="entry name" value="FAD/NAD(P)-binding domain"/>
    <property type="match status" value="1"/>
</dbReference>
<dbReference type="PROSITE" id="PS51257">
    <property type="entry name" value="PROKAR_LIPOPROTEIN"/>
    <property type="match status" value="1"/>
</dbReference>
<accession>A0ABT9AND0</accession>
<name>A0ABT9AND0_9GAMM</name>
<protein>
    <submittedName>
        <fullName evidence="4">NAD(P)/FAD-dependent oxidoreductase</fullName>
    </submittedName>
</protein>
<dbReference type="PANTHER" id="PTHR42720">
    <property type="entry name" value="GLYCEROL-3-PHOSPHATE DEHYDROGENASE"/>
    <property type="match status" value="1"/>
</dbReference>
<dbReference type="InterPro" id="IPR041854">
    <property type="entry name" value="BFD-like_2Fe2S-bd_dom_sf"/>
</dbReference>
<evidence type="ECO:0000313" key="5">
    <source>
        <dbReference type="Proteomes" id="UP001176478"/>
    </source>
</evidence>
<keyword evidence="5" id="KW-1185">Reference proteome</keyword>
<feature type="domain" description="FAD dependent oxidoreductase" evidence="2">
    <location>
        <begin position="10"/>
        <end position="359"/>
    </location>
</feature>
<dbReference type="CDD" id="cd19946">
    <property type="entry name" value="GlpA-like_Fer2_BFD-like"/>
    <property type="match status" value="1"/>
</dbReference>
<evidence type="ECO:0000259" key="2">
    <source>
        <dbReference type="Pfam" id="PF01266"/>
    </source>
</evidence>
<dbReference type="SUPFAM" id="SSF54373">
    <property type="entry name" value="FAD-linked reductases, C-terminal domain"/>
    <property type="match status" value="1"/>
</dbReference>
<dbReference type="InterPro" id="IPR036188">
    <property type="entry name" value="FAD/NAD-bd_sf"/>
</dbReference>
<dbReference type="InterPro" id="IPR006076">
    <property type="entry name" value="FAD-dep_OxRdtase"/>
</dbReference>
<dbReference type="SUPFAM" id="SSF51905">
    <property type="entry name" value="FAD/NAD(P)-binding domain"/>
    <property type="match status" value="1"/>
</dbReference>
<feature type="domain" description="BFD-like [2Fe-2S]-binding" evidence="3">
    <location>
        <begin position="400"/>
        <end position="452"/>
    </location>
</feature>
<dbReference type="Proteomes" id="UP001176478">
    <property type="component" value="Unassembled WGS sequence"/>
</dbReference>